<name>A0A9W6GUU3_9HYPH</name>
<organism evidence="1 2">
    <name type="scientific">Methylocystis echinoides</name>
    <dbReference type="NCBI Taxonomy" id="29468"/>
    <lineage>
        <taxon>Bacteria</taxon>
        <taxon>Pseudomonadati</taxon>
        <taxon>Pseudomonadota</taxon>
        <taxon>Alphaproteobacteria</taxon>
        <taxon>Hyphomicrobiales</taxon>
        <taxon>Methylocystaceae</taxon>
        <taxon>Methylocystis</taxon>
    </lineage>
</organism>
<reference evidence="1" key="1">
    <citation type="journal article" date="2023" name="Int. J. Syst. Evol. Microbiol.">
        <title>Methylocystis iwaonis sp. nov., a type II methane-oxidizing bacterium from surface soil of a rice paddy field in Japan, and emended description of the genus Methylocystis (ex Whittenbury et al. 1970) Bowman et al. 1993.</title>
        <authorList>
            <person name="Kaise H."/>
            <person name="Sawadogo J.B."/>
            <person name="Alam M.S."/>
            <person name="Ueno C."/>
            <person name="Dianou D."/>
            <person name="Shinjo R."/>
            <person name="Asakawa S."/>
        </authorList>
    </citation>
    <scope>NUCLEOTIDE SEQUENCE</scope>
    <source>
        <strain evidence="1">LMG27198</strain>
    </source>
</reference>
<proteinExistence type="predicted"/>
<protein>
    <submittedName>
        <fullName evidence="1">Uncharacterized protein</fullName>
    </submittedName>
</protein>
<dbReference type="RefSeq" id="WP_281803098.1">
    <property type="nucleotide sequence ID" value="NZ_BSEC01000001.1"/>
</dbReference>
<dbReference type="EMBL" id="BSEC01000001">
    <property type="protein sequence ID" value="GLI93348.1"/>
    <property type="molecule type" value="Genomic_DNA"/>
</dbReference>
<gene>
    <name evidence="1" type="ORF">LMG27198_23400</name>
</gene>
<accession>A0A9W6GUU3</accession>
<evidence type="ECO:0000313" key="1">
    <source>
        <dbReference type="EMBL" id="GLI93348.1"/>
    </source>
</evidence>
<keyword evidence="2" id="KW-1185">Reference proteome</keyword>
<evidence type="ECO:0000313" key="2">
    <source>
        <dbReference type="Proteomes" id="UP001144323"/>
    </source>
</evidence>
<dbReference type="AlphaFoldDB" id="A0A9W6GUU3"/>
<sequence length="168" mass="17080">MATKPDFTAPQWEKIVESPLLAGFAVSAAAPSGLIGTLLESMASADALAAARTDATANTLVRAVVDDLLTPERRMAARESVQRLIEGADLPEIKTRALAQLQMTAGILDASAPLDAAAFKGWLAEIAARVAAAATEGGVLGFGGEKISAAERAALAELDAVLGRGSGP</sequence>
<comment type="caution">
    <text evidence="1">The sequence shown here is derived from an EMBL/GenBank/DDBJ whole genome shotgun (WGS) entry which is preliminary data.</text>
</comment>
<dbReference type="Proteomes" id="UP001144323">
    <property type="component" value="Unassembled WGS sequence"/>
</dbReference>